<evidence type="ECO:0000313" key="3">
    <source>
        <dbReference type="Proteomes" id="UP001150259"/>
    </source>
</evidence>
<gene>
    <name evidence="2" type="ORF">OO014_03055</name>
</gene>
<evidence type="ECO:0000256" key="1">
    <source>
        <dbReference type="SAM" id="Phobius"/>
    </source>
</evidence>
<accession>A0ABT5GEC0</accession>
<feature type="transmembrane region" description="Helical" evidence="1">
    <location>
        <begin position="12"/>
        <end position="32"/>
    </location>
</feature>
<comment type="caution">
    <text evidence="2">The sequence shown here is derived from an EMBL/GenBank/DDBJ whole genome shotgun (WGS) entry which is preliminary data.</text>
</comment>
<keyword evidence="1" id="KW-0812">Transmembrane</keyword>
<dbReference type="Proteomes" id="UP001150259">
    <property type="component" value="Unassembled WGS sequence"/>
</dbReference>
<feature type="transmembrane region" description="Helical" evidence="1">
    <location>
        <begin position="60"/>
        <end position="80"/>
    </location>
</feature>
<proteinExistence type="predicted"/>
<evidence type="ECO:0000313" key="2">
    <source>
        <dbReference type="EMBL" id="MDC5696221.1"/>
    </source>
</evidence>
<keyword evidence="3" id="KW-1185">Reference proteome</keyword>
<keyword evidence="1" id="KW-1133">Transmembrane helix</keyword>
<name>A0ABT5GEC0_9MICO</name>
<sequence>MTSTHRDRTTSALVAAALLGPVIAGLGTWSLLSAREQLPDRLVVHWGLDGPDRWVSVPQFLWLTGLTTALVPLLIVALALGPKRRPSPFSGS</sequence>
<dbReference type="EMBL" id="JAPFQL010000007">
    <property type="protein sequence ID" value="MDC5696221.1"/>
    <property type="molecule type" value="Genomic_DNA"/>
</dbReference>
<keyword evidence="1" id="KW-0472">Membrane</keyword>
<protein>
    <submittedName>
        <fullName evidence="2">DUF1648 domain-containing protein</fullName>
    </submittedName>
</protein>
<reference evidence="2 3" key="1">
    <citation type="submission" date="2022-11" db="EMBL/GenBank/DDBJ databases">
        <title>Anaerobic phenanthrene biodegradation by a DNRA strain PheN6.</title>
        <authorList>
            <person name="Zhang Z."/>
        </authorList>
    </citation>
    <scope>NUCLEOTIDE SEQUENCE [LARGE SCALE GENOMIC DNA]</scope>
    <source>
        <strain evidence="2 3">PheN6</strain>
    </source>
</reference>
<dbReference type="RefSeq" id="WP_272460797.1">
    <property type="nucleotide sequence ID" value="NZ_JAPFQL010000007.1"/>
</dbReference>
<organism evidence="2 3">
    <name type="scientific">Intrasporangium calvum</name>
    <dbReference type="NCBI Taxonomy" id="53358"/>
    <lineage>
        <taxon>Bacteria</taxon>
        <taxon>Bacillati</taxon>
        <taxon>Actinomycetota</taxon>
        <taxon>Actinomycetes</taxon>
        <taxon>Micrococcales</taxon>
        <taxon>Intrasporangiaceae</taxon>
        <taxon>Intrasporangium</taxon>
    </lineage>
</organism>